<reference evidence="3" key="1">
    <citation type="journal article" date="2019" name="Int. J. Syst. Evol. Microbiol.">
        <title>The Global Catalogue of Microorganisms (GCM) 10K type strain sequencing project: providing services to taxonomists for standard genome sequencing and annotation.</title>
        <authorList>
            <consortium name="The Broad Institute Genomics Platform"/>
            <consortium name="The Broad Institute Genome Sequencing Center for Infectious Disease"/>
            <person name="Wu L."/>
            <person name="Ma J."/>
        </authorList>
    </citation>
    <scope>NUCLEOTIDE SEQUENCE [LARGE SCALE GENOMIC DNA]</scope>
    <source>
        <strain evidence="3">JCM 16908</strain>
    </source>
</reference>
<proteinExistence type="predicted"/>
<organism evidence="2 3">
    <name type="scientific">Sphaerisporangium flaviroseum</name>
    <dbReference type="NCBI Taxonomy" id="509199"/>
    <lineage>
        <taxon>Bacteria</taxon>
        <taxon>Bacillati</taxon>
        <taxon>Actinomycetota</taxon>
        <taxon>Actinomycetes</taxon>
        <taxon>Streptosporangiales</taxon>
        <taxon>Streptosporangiaceae</taxon>
        <taxon>Sphaerisporangium</taxon>
    </lineage>
</organism>
<gene>
    <name evidence="2" type="ORF">GCM10022226_62410</name>
</gene>
<evidence type="ECO:0000256" key="1">
    <source>
        <dbReference type="SAM" id="MobiDB-lite"/>
    </source>
</evidence>
<feature type="compositionally biased region" description="Polar residues" evidence="1">
    <location>
        <begin position="1"/>
        <end position="15"/>
    </location>
</feature>
<protein>
    <recommendedName>
        <fullName evidence="4">DUF3883 domain-containing protein</fullName>
    </recommendedName>
</protein>
<evidence type="ECO:0000313" key="2">
    <source>
        <dbReference type="EMBL" id="GAA3832644.1"/>
    </source>
</evidence>
<sequence length="592" mass="64127">MSSGSSWRVSNSEACSASRSRPPRSARRGKHFDLIGGIALEASTRLVLAEAGSPYALLDRLTRLQRDLPRLNDDFAGRAVRVAGAVAEHFAAPEVPALLEALLARDDVADDAAFELGMLALRRALASSDATEARTLLLTARQRLTDAHAEEERADAAAFGAAVDAVLAYAAGAPVTRDTCTRLAEAVVEFRLNMMGMPAGWRTPRFDTIAAWQQLVHTLEKAQASNEPRAWLHAPALITDLVTVYGAHRSLTLLAPPDAPPFDGNRTDAAPSAPGLHAVLAPRVEHAFLAREGGLALLDGWLEELQNAADTDDAPATARVREQATALRQALSTGGPPYPKPDGPASTPLAGLRMAPEDARRIETLLAQDPELTQRLEAMIDARNARELIDEVPIVAGVYRSVQQQLCDQCPDGYTGRFAADVDLLLLYLLRFVDLRLSETQKFRGAAGKYLRQLKAGEPKPEERELGRDLRDFLGGQGLRVDLEVSNVGAGRVDVAWRPHDELITIELKRDWTDASWDKIATKYVAQAISYQVSGPPLSFFMFLDLTAKPDGLAALPACVDVRTVPGPAGDPRPRTVIMLRVQGNKRDPSSL</sequence>
<evidence type="ECO:0008006" key="4">
    <source>
        <dbReference type="Google" id="ProtNLM"/>
    </source>
</evidence>
<dbReference type="Proteomes" id="UP001500888">
    <property type="component" value="Unassembled WGS sequence"/>
</dbReference>
<feature type="region of interest" description="Disordered" evidence="1">
    <location>
        <begin position="1"/>
        <end position="28"/>
    </location>
</feature>
<comment type="caution">
    <text evidence="2">The sequence shown here is derived from an EMBL/GenBank/DDBJ whole genome shotgun (WGS) entry which is preliminary data.</text>
</comment>
<keyword evidence="3" id="KW-1185">Reference proteome</keyword>
<name>A0ABP7J2Z3_9ACTN</name>
<evidence type="ECO:0000313" key="3">
    <source>
        <dbReference type="Proteomes" id="UP001500888"/>
    </source>
</evidence>
<dbReference type="EMBL" id="BAAAZR010000031">
    <property type="protein sequence ID" value="GAA3832644.1"/>
    <property type="molecule type" value="Genomic_DNA"/>
</dbReference>
<accession>A0ABP7J2Z3</accession>